<evidence type="ECO:0000256" key="2">
    <source>
        <dbReference type="SAM" id="Phobius"/>
    </source>
</evidence>
<gene>
    <name evidence="3" type="ORF">ACFP0N_13210</name>
</gene>
<dbReference type="Proteomes" id="UP001596067">
    <property type="component" value="Unassembled WGS sequence"/>
</dbReference>
<proteinExistence type="predicted"/>
<sequence>MHGELRELRQLRELRSREGVRERRSETPAGGPGRARLDQPRTTRPGLITLPTYDPEAFGQLSERIARFLGTGRFIVWMTVVVIVWVGWNTLLPDTVRFDDYPFIFLTLMLSLQASYAAPLILLAQNRQDNRDRVNMEQDRARSDRNIADTEYLTREVAALRQGLGEVATRAFITSELAGVRAELQSLLKEIEDRRESSELL</sequence>
<evidence type="ECO:0000313" key="3">
    <source>
        <dbReference type="EMBL" id="MFC5885928.1"/>
    </source>
</evidence>
<protein>
    <submittedName>
        <fullName evidence="3">DUF1003 domain-containing protein</fullName>
    </submittedName>
</protein>
<dbReference type="PANTHER" id="PTHR41386">
    <property type="entry name" value="INTEGRAL MEMBRANE PROTEIN-RELATED"/>
    <property type="match status" value="1"/>
</dbReference>
<dbReference type="PANTHER" id="PTHR41386:SF1">
    <property type="entry name" value="MEMBRANE PROTEIN"/>
    <property type="match status" value="1"/>
</dbReference>
<organism evidence="3 4">
    <name type="scientific">Kitasatospora aburaviensis</name>
    <dbReference type="NCBI Taxonomy" id="67265"/>
    <lineage>
        <taxon>Bacteria</taxon>
        <taxon>Bacillati</taxon>
        <taxon>Actinomycetota</taxon>
        <taxon>Actinomycetes</taxon>
        <taxon>Kitasatosporales</taxon>
        <taxon>Streptomycetaceae</taxon>
        <taxon>Kitasatospora</taxon>
    </lineage>
</organism>
<keyword evidence="2" id="KW-0812">Transmembrane</keyword>
<keyword evidence="4" id="KW-1185">Reference proteome</keyword>
<keyword evidence="2" id="KW-0472">Membrane</keyword>
<comment type="caution">
    <text evidence="3">The sequence shown here is derived from an EMBL/GenBank/DDBJ whole genome shotgun (WGS) entry which is preliminary data.</text>
</comment>
<keyword evidence="2" id="KW-1133">Transmembrane helix</keyword>
<evidence type="ECO:0000313" key="4">
    <source>
        <dbReference type="Proteomes" id="UP001596067"/>
    </source>
</evidence>
<feature type="compositionally biased region" description="Basic and acidic residues" evidence="1">
    <location>
        <begin position="16"/>
        <end position="26"/>
    </location>
</feature>
<feature type="transmembrane region" description="Helical" evidence="2">
    <location>
        <begin position="74"/>
        <end position="91"/>
    </location>
</feature>
<name>A0ABW1EWF9_9ACTN</name>
<dbReference type="RefSeq" id="WP_380234719.1">
    <property type="nucleotide sequence ID" value="NZ_BAAAVH010000002.1"/>
</dbReference>
<accession>A0ABW1EWF9</accession>
<feature type="transmembrane region" description="Helical" evidence="2">
    <location>
        <begin position="103"/>
        <end position="123"/>
    </location>
</feature>
<dbReference type="EMBL" id="JBHSOD010000013">
    <property type="protein sequence ID" value="MFC5885928.1"/>
    <property type="molecule type" value="Genomic_DNA"/>
</dbReference>
<dbReference type="Pfam" id="PF06210">
    <property type="entry name" value="DUF1003"/>
    <property type="match status" value="1"/>
</dbReference>
<evidence type="ECO:0000256" key="1">
    <source>
        <dbReference type="SAM" id="MobiDB-lite"/>
    </source>
</evidence>
<feature type="region of interest" description="Disordered" evidence="1">
    <location>
        <begin position="16"/>
        <end position="45"/>
    </location>
</feature>
<reference evidence="4" key="1">
    <citation type="journal article" date="2019" name="Int. J. Syst. Evol. Microbiol.">
        <title>The Global Catalogue of Microorganisms (GCM) 10K type strain sequencing project: providing services to taxonomists for standard genome sequencing and annotation.</title>
        <authorList>
            <consortium name="The Broad Institute Genomics Platform"/>
            <consortium name="The Broad Institute Genome Sequencing Center for Infectious Disease"/>
            <person name="Wu L."/>
            <person name="Ma J."/>
        </authorList>
    </citation>
    <scope>NUCLEOTIDE SEQUENCE [LARGE SCALE GENOMIC DNA]</scope>
    <source>
        <strain evidence="4">CGMCC 4.1469</strain>
    </source>
</reference>
<dbReference type="InterPro" id="IPR010406">
    <property type="entry name" value="DUF1003"/>
</dbReference>